<dbReference type="Proteomes" id="UP000298030">
    <property type="component" value="Unassembled WGS sequence"/>
</dbReference>
<reference evidence="2 3" key="1">
    <citation type="journal article" date="2019" name="Nat. Ecol. Evol.">
        <title>Megaphylogeny resolves global patterns of mushroom evolution.</title>
        <authorList>
            <person name="Varga T."/>
            <person name="Krizsan K."/>
            <person name="Foldi C."/>
            <person name="Dima B."/>
            <person name="Sanchez-Garcia M."/>
            <person name="Sanchez-Ramirez S."/>
            <person name="Szollosi G.J."/>
            <person name="Szarkandi J.G."/>
            <person name="Papp V."/>
            <person name="Albert L."/>
            <person name="Andreopoulos W."/>
            <person name="Angelini C."/>
            <person name="Antonin V."/>
            <person name="Barry K.W."/>
            <person name="Bougher N.L."/>
            <person name="Buchanan P."/>
            <person name="Buyck B."/>
            <person name="Bense V."/>
            <person name="Catcheside P."/>
            <person name="Chovatia M."/>
            <person name="Cooper J."/>
            <person name="Damon W."/>
            <person name="Desjardin D."/>
            <person name="Finy P."/>
            <person name="Geml J."/>
            <person name="Haridas S."/>
            <person name="Hughes K."/>
            <person name="Justo A."/>
            <person name="Karasinski D."/>
            <person name="Kautmanova I."/>
            <person name="Kiss B."/>
            <person name="Kocsube S."/>
            <person name="Kotiranta H."/>
            <person name="LaButti K.M."/>
            <person name="Lechner B.E."/>
            <person name="Liimatainen K."/>
            <person name="Lipzen A."/>
            <person name="Lukacs Z."/>
            <person name="Mihaltcheva S."/>
            <person name="Morgado L.N."/>
            <person name="Niskanen T."/>
            <person name="Noordeloos M.E."/>
            <person name="Ohm R.A."/>
            <person name="Ortiz-Santana B."/>
            <person name="Ovrebo C."/>
            <person name="Racz N."/>
            <person name="Riley R."/>
            <person name="Savchenko A."/>
            <person name="Shiryaev A."/>
            <person name="Soop K."/>
            <person name="Spirin V."/>
            <person name="Szebenyi C."/>
            <person name="Tomsovsky M."/>
            <person name="Tulloss R.E."/>
            <person name="Uehling J."/>
            <person name="Grigoriev I.V."/>
            <person name="Vagvolgyi C."/>
            <person name="Papp T."/>
            <person name="Martin F.M."/>
            <person name="Miettinen O."/>
            <person name="Hibbett D.S."/>
            <person name="Nagy L.G."/>
        </authorList>
    </citation>
    <scope>NUCLEOTIDE SEQUENCE [LARGE SCALE GENOMIC DNA]</scope>
    <source>
        <strain evidence="2 3">FP101781</strain>
    </source>
</reference>
<dbReference type="EMBL" id="QPFP01000009">
    <property type="protein sequence ID" value="TEB34572.1"/>
    <property type="molecule type" value="Genomic_DNA"/>
</dbReference>
<gene>
    <name evidence="2" type="ORF">FA13DRAFT_1488466</name>
</gene>
<protein>
    <submittedName>
        <fullName evidence="2">Uncharacterized protein</fullName>
    </submittedName>
</protein>
<evidence type="ECO:0000313" key="3">
    <source>
        <dbReference type="Proteomes" id="UP000298030"/>
    </source>
</evidence>
<sequence>MRHAIHSRPLKNCAPRKGRNMCFGYDGEVEATICPDRLASGFHTSPTGQGRGRMRQFPAKGFWLGERNLARLTLGSRLFAQSSISQGRLYVPLSILNVCLATRPPAHMSQAPTVEVPGREPGITHPTAMSPLEAELCGVESSAVRVSITSGLTNLSSPFMYSSCAHRPRLSAGSDKYPPANRPNATIGYSLTPLPPGFSGH</sequence>
<evidence type="ECO:0000313" key="2">
    <source>
        <dbReference type="EMBL" id="TEB34572.1"/>
    </source>
</evidence>
<evidence type="ECO:0000256" key="1">
    <source>
        <dbReference type="SAM" id="MobiDB-lite"/>
    </source>
</evidence>
<organism evidence="2 3">
    <name type="scientific">Coprinellus micaceus</name>
    <name type="common">Glistening ink-cap mushroom</name>
    <name type="synonym">Coprinus micaceus</name>
    <dbReference type="NCBI Taxonomy" id="71717"/>
    <lineage>
        <taxon>Eukaryota</taxon>
        <taxon>Fungi</taxon>
        <taxon>Dikarya</taxon>
        <taxon>Basidiomycota</taxon>
        <taxon>Agaricomycotina</taxon>
        <taxon>Agaricomycetes</taxon>
        <taxon>Agaricomycetidae</taxon>
        <taxon>Agaricales</taxon>
        <taxon>Agaricineae</taxon>
        <taxon>Psathyrellaceae</taxon>
        <taxon>Coprinellus</taxon>
    </lineage>
</organism>
<proteinExistence type="predicted"/>
<name>A0A4Y7TLZ5_COPMI</name>
<dbReference type="AlphaFoldDB" id="A0A4Y7TLZ5"/>
<feature type="region of interest" description="Disordered" evidence="1">
    <location>
        <begin position="172"/>
        <end position="201"/>
    </location>
</feature>
<accession>A0A4Y7TLZ5</accession>
<comment type="caution">
    <text evidence="2">The sequence shown here is derived from an EMBL/GenBank/DDBJ whole genome shotgun (WGS) entry which is preliminary data.</text>
</comment>
<keyword evidence="3" id="KW-1185">Reference proteome</keyword>